<dbReference type="AlphaFoldDB" id="A0A176W0I4"/>
<organism evidence="1 2">
    <name type="scientific">Marchantia polymorpha subsp. ruderalis</name>
    <dbReference type="NCBI Taxonomy" id="1480154"/>
    <lineage>
        <taxon>Eukaryota</taxon>
        <taxon>Viridiplantae</taxon>
        <taxon>Streptophyta</taxon>
        <taxon>Embryophyta</taxon>
        <taxon>Marchantiophyta</taxon>
        <taxon>Marchantiopsida</taxon>
        <taxon>Marchantiidae</taxon>
        <taxon>Marchantiales</taxon>
        <taxon>Marchantiaceae</taxon>
        <taxon>Marchantia</taxon>
    </lineage>
</organism>
<accession>A0A176W0I4</accession>
<name>A0A176W0I4_MARPO</name>
<gene>
    <name evidence="1" type="ORF">AXG93_4542s1090</name>
</gene>
<comment type="caution">
    <text evidence="1">The sequence shown here is derived from an EMBL/GenBank/DDBJ whole genome shotgun (WGS) entry which is preliminary data.</text>
</comment>
<protein>
    <submittedName>
        <fullName evidence="1">Uncharacterized protein</fullName>
    </submittedName>
</protein>
<evidence type="ECO:0000313" key="1">
    <source>
        <dbReference type="EMBL" id="OAE26588.1"/>
    </source>
</evidence>
<dbReference type="Proteomes" id="UP000077202">
    <property type="component" value="Unassembled WGS sequence"/>
</dbReference>
<evidence type="ECO:0000313" key="2">
    <source>
        <dbReference type="Proteomes" id="UP000077202"/>
    </source>
</evidence>
<reference evidence="1" key="1">
    <citation type="submission" date="2016-03" db="EMBL/GenBank/DDBJ databases">
        <title>Mechanisms controlling the formation of the plant cell surface in tip-growing cells are functionally conserved among land plants.</title>
        <authorList>
            <person name="Honkanen S."/>
            <person name="Jones V.A."/>
            <person name="Morieri G."/>
            <person name="Champion C."/>
            <person name="Hetherington A.J."/>
            <person name="Kelly S."/>
            <person name="Saint-Marcoux D."/>
            <person name="Proust H."/>
            <person name="Prescott H."/>
            <person name="Dolan L."/>
        </authorList>
    </citation>
    <scope>NUCLEOTIDE SEQUENCE [LARGE SCALE GENOMIC DNA]</scope>
    <source>
        <tissue evidence="1">Whole gametophyte</tissue>
    </source>
</reference>
<dbReference type="EMBL" id="LVLJ01002146">
    <property type="protein sequence ID" value="OAE26588.1"/>
    <property type="molecule type" value="Genomic_DNA"/>
</dbReference>
<sequence length="92" mass="9825">MNARDECLSVAGADDGGAVAGSARIDDGGVRLGFEATSGEEKSGRIRERPLVWTDEWPYSNIASVSTSSADLRNETLLVLTPPLQEYELGLL</sequence>
<proteinExistence type="predicted"/>
<keyword evidence="2" id="KW-1185">Reference proteome</keyword>